<feature type="binding site" description="in other chain" evidence="14">
    <location>
        <begin position="584"/>
        <end position="586"/>
    </location>
    <ligand>
        <name>beta-D-fructose 2,6-bisphosphate</name>
        <dbReference type="ChEBI" id="CHEBI:58579"/>
        <note>allosteric activator; ligand shared between dimeric partners</note>
    </ligand>
</feature>
<dbReference type="PROSITE" id="PS00433">
    <property type="entry name" value="PHOSPHOFRUCTOKINASE"/>
    <property type="match status" value="1"/>
</dbReference>
<dbReference type="GO" id="GO:0016208">
    <property type="term" value="F:AMP binding"/>
    <property type="evidence" value="ECO:0007669"/>
    <property type="project" value="TreeGrafter"/>
</dbReference>
<dbReference type="GO" id="GO:0003872">
    <property type="term" value="F:6-phosphofructokinase activity"/>
    <property type="evidence" value="ECO:0007669"/>
    <property type="project" value="UniProtKB-UniRule"/>
</dbReference>
<dbReference type="InterPro" id="IPR015912">
    <property type="entry name" value="Phosphofructokinase_CS"/>
</dbReference>
<evidence type="ECO:0000256" key="12">
    <source>
        <dbReference type="ARBA" id="ARBA00023152"/>
    </source>
</evidence>
<dbReference type="EC" id="2.7.1.11" evidence="14"/>
<feature type="domain" description="Phosphofructokinase" evidence="16">
    <location>
        <begin position="415"/>
        <end position="700"/>
    </location>
</feature>
<dbReference type="GO" id="GO:0061621">
    <property type="term" value="P:canonical glycolysis"/>
    <property type="evidence" value="ECO:0007669"/>
    <property type="project" value="TreeGrafter"/>
</dbReference>
<feature type="binding site" evidence="14">
    <location>
        <position position="292"/>
    </location>
    <ligand>
        <name>substrate</name>
        <note>ligand shared between dimeric partners</note>
    </ligand>
</feature>
<dbReference type="EMBL" id="LYCR01000007">
    <property type="protein sequence ID" value="OGM49693.1"/>
    <property type="molecule type" value="Genomic_DNA"/>
</dbReference>
<dbReference type="FunFam" id="3.40.50.460:FF:000007">
    <property type="entry name" value="ATP-dependent 6-phosphofructokinase"/>
    <property type="match status" value="1"/>
</dbReference>
<keyword evidence="12 14" id="KW-0324">Glycolysis</keyword>
<feature type="binding site" description="in other chain" evidence="14">
    <location>
        <begin position="208"/>
        <end position="210"/>
    </location>
    <ligand>
        <name>substrate</name>
        <note>ligand shared between dimeric partners</note>
    </ligand>
</feature>
<dbReference type="PRINTS" id="PR00476">
    <property type="entry name" value="PHFRCTKINASE"/>
</dbReference>
<dbReference type="GO" id="GO:0005739">
    <property type="term" value="C:mitochondrion"/>
    <property type="evidence" value="ECO:0007669"/>
    <property type="project" value="TreeGrafter"/>
</dbReference>
<dbReference type="Proteomes" id="UP000179179">
    <property type="component" value="Unassembled WGS sequence"/>
</dbReference>
<evidence type="ECO:0000256" key="3">
    <source>
        <dbReference type="ARBA" id="ARBA00004679"/>
    </source>
</evidence>
<dbReference type="OrthoDB" id="537915at2759"/>
<feature type="region of interest" description="C-terminal regulatory PFK domain 2" evidence="14">
    <location>
        <begin position="407"/>
        <end position="777"/>
    </location>
</feature>
<evidence type="ECO:0000256" key="15">
    <source>
        <dbReference type="PIRNR" id="PIRNR000533"/>
    </source>
</evidence>
<accession>A0A1F8AD91</accession>
<dbReference type="UniPathway" id="UPA00109">
    <property type="reaction ID" value="UER00182"/>
</dbReference>
<feature type="binding site" evidence="14">
    <location>
        <begin position="88"/>
        <end position="89"/>
    </location>
    <ligand>
        <name>ATP</name>
        <dbReference type="ChEBI" id="CHEBI:30616"/>
    </ligand>
</feature>
<dbReference type="PIRSF" id="PIRSF000533">
    <property type="entry name" value="ATP_PFK_euk"/>
    <property type="match status" value="1"/>
</dbReference>
<dbReference type="InterPro" id="IPR000023">
    <property type="entry name" value="Phosphofructokinase_dom"/>
</dbReference>
<comment type="similarity">
    <text evidence="14">Belongs to the phosphofructokinase type A (PFKA) family. ATP-dependent PFK group I subfamily. Eukaryotic two domain clade 'E' sub-subfamily.</text>
</comment>
<feature type="binding site" evidence="14">
    <location>
        <position position="201"/>
    </location>
    <ligand>
        <name>substrate</name>
        <note>ligand shared between dimeric partners</note>
    </ligand>
</feature>
<evidence type="ECO:0000256" key="14">
    <source>
        <dbReference type="HAMAP-Rule" id="MF_03184"/>
    </source>
</evidence>
<feature type="binding site" description="in other chain" evidence="14">
    <location>
        <position position="642"/>
    </location>
    <ligand>
        <name>beta-D-fructose 2,6-bisphosphate</name>
        <dbReference type="ChEBI" id="CHEBI:58579"/>
        <note>allosteric activator; ligand shared between dimeric partners</note>
    </ligand>
</feature>
<comment type="pathway">
    <text evidence="3 14 15">Carbohydrate degradation; glycolysis; D-glyceraldehyde 3-phosphate and glycerone phosphate from D-glucose: step 3/4.</text>
</comment>
<feature type="binding site" description="in other chain" evidence="14">
    <location>
        <position position="264"/>
    </location>
    <ligand>
        <name>substrate</name>
        <note>ligand shared between dimeric partners</note>
    </ligand>
</feature>
<evidence type="ECO:0000256" key="8">
    <source>
        <dbReference type="ARBA" id="ARBA00022741"/>
    </source>
</evidence>
<evidence type="ECO:0000256" key="4">
    <source>
        <dbReference type="ARBA" id="ARBA00022490"/>
    </source>
</evidence>
<dbReference type="InterPro" id="IPR035966">
    <property type="entry name" value="PKF_sf"/>
</dbReference>
<keyword evidence="6 14" id="KW-0808">Transferase</keyword>
<comment type="similarity">
    <text evidence="15">Belongs to the phosphofructokinase type A (PFKA) family. ATP-dependent PFK group I subfamily. Eukaryotic two domain clade "E" sub-subfamily.</text>
</comment>
<dbReference type="RefSeq" id="XP_022393410.1">
    <property type="nucleotide sequence ID" value="XM_022529050.1"/>
</dbReference>
<evidence type="ECO:0000313" key="17">
    <source>
        <dbReference type="EMBL" id="OGM49693.1"/>
    </source>
</evidence>
<comment type="subunit">
    <text evidence="14">Homotetramer.</text>
</comment>
<comment type="activity regulation">
    <text evidence="14">Allosterically activated by ADP, AMP, or fructose 2,6-bisphosphate, and allosterically inhibited by ATP or citrate.</text>
</comment>
<dbReference type="GO" id="GO:0005945">
    <property type="term" value="C:6-phosphofructokinase complex"/>
    <property type="evidence" value="ECO:0007669"/>
    <property type="project" value="TreeGrafter"/>
</dbReference>
<evidence type="ECO:0000256" key="11">
    <source>
        <dbReference type="ARBA" id="ARBA00022842"/>
    </source>
</evidence>
<dbReference type="GO" id="GO:0006002">
    <property type="term" value="P:fructose 6-phosphate metabolic process"/>
    <property type="evidence" value="ECO:0007669"/>
    <property type="project" value="InterPro"/>
</dbReference>
<dbReference type="GO" id="GO:0046872">
    <property type="term" value="F:metal ion binding"/>
    <property type="evidence" value="ECO:0007669"/>
    <property type="project" value="UniProtKB-KW"/>
</dbReference>
<comment type="catalytic activity">
    <reaction evidence="13 14 15">
        <text>beta-D-fructose 6-phosphate + ATP = beta-D-fructose 1,6-bisphosphate + ADP + H(+)</text>
        <dbReference type="Rhea" id="RHEA:16109"/>
        <dbReference type="ChEBI" id="CHEBI:15378"/>
        <dbReference type="ChEBI" id="CHEBI:30616"/>
        <dbReference type="ChEBI" id="CHEBI:32966"/>
        <dbReference type="ChEBI" id="CHEBI:57634"/>
        <dbReference type="ChEBI" id="CHEBI:456216"/>
        <dbReference type="EC" id="2.7.1.11"/>
    </reaction>
</comment>
<protein>
    <recommendedName>
        <fullName evidence="14">ATP-dependent 6-phosphofructokinase</fullName>
        <shortName evidence="14">ATP-PFK</shortName>
        <shortName evidence="14">Phosphofructokinase</shortName>
        <ecNumber evidence="14">2.7.1.11</ecNumber>
    </recommendedName>
    <alternativeName>
        <fullName evidence="14">Phosphohexokinase</fullName>
    </alternativeName>
</protein>
<feature type="binding site" evidence="14">
    <location>
        <position position="119"/>
    </location>
    <ligand>
        <name>Mg(2+)</name>
        <dbReference type="ChEBI" id="CHEBI:18420"/>
        <note>catalytic</note>
    </ligand>
</feature>
<dbReference type="Gene3D" id="3.40.50.450">
    <property type="match status" value="2"/>
</dbReference>
<comment type="subcellular location">
    <subcellularLocation>
        <location evidence="2 14">Cytoplasm</location>
    </subcellularLocation>
</comment>
<dbReference type="GO" id="GO:0070095">
    <property type="term" value="F:fructose-6-phosphate binding"/>
    <property type="evidence" value="ECO:0007669"/>
    <property type="project" value="TreeGrafter"/>
</dbReference>
<keyword evidence="4 14" id="KW-0963">Cytoplasm</keyword>
<reference evidence="17 18" key="1">
    <citation type="journal article" date="2016" name="Genome Biol. Evol.">
        <title>Draft genome sequence of an aflatoxigenic Aspergillus species, A. bombycis.</title>
        <authorList>
            <person name="Moore G.G."/>
            <person name="Mack B.M."/>
            <person name="Beltz S.B."/>
            <person name="Gilbert M.K."/>
        </authorList>
    </citation>
    <scope>NUCLEOTIDE SEQUENCE [LARGE SCALE GENOMIC DNA]</scope>
    <source>
        <strain evidence="18">NRRL 26010</strain>
    </source>
</reference>
<feature type="binding site" evidence="14">
    <location>
        <begin position="118"/>
        <end position="121"/>
    </location>
    <ligand>
        <name>ATP</name>
        <dbReference type="ChEBI" id="CHEBI:30616"/>
    </ligand>
</feature>
<evidence type="ECO:0000256" key="6">
    <source>
        <dbReference type="ARBA" id="ARBA00022679"/>
    </source>
</evidence>
<feature type="binding site" description="in other chain" evidence="14">
    <location>
        <begin position="298"/>
        <end position="301"/>
    </location>
    <ligand>
        <name>substrate</name>
        <note>ligand shared between dimeric partners</note>
    </ligand>
</feature>
<feature type="binding site" description="in other chain" evidence="14">
    <location>
        <begin position="674"/>
        <end position="677"/>
    </location>
    <ligand>
        <name>beta-D-fructose 2,6-bisphosphate</name>
        <dbReference type="ChEBI" id="CHEBI:58579"/>
        <note>allosteric activator; ligand shared between dimeric partners</note>
    </ligand>
</feature>
<evidence type="ECO:0000256" key="1">
    <source>
        <dbReference type="ARBA" id="ARBA00001946"/>
    </source>
</evidence>
<dbReference type="Pfam" id="PF00365">
    <property type="entry name" value="PFK"/>
    <property type="match status" value="2"/>
</dbReference>
<gene>
    <name evidence="17" type="ORF">ABOM_001920</name>
</gene>
<dbReference type="GO" id="GO:0005524">
    <property type="term" value="F:ATP binding"/>
    <property type="evidence" value="ECO:0007669"/>
    <property type="project" value="UniProtKB-KW"/>
</dbReference>
<organism evidence="17 18">
    <name type="scientific">Aspergillus bombycis</name>
    <dbReference type="NCBI Taxonomy" id="109264"/>
    <lineage>
        <taxon>Eukaryota</taxon>
        <taxon>Fungi</taxon>
        <taxon>Dikarya</taxon>
        <taxon>Ascomycota</taxon>
        <taxon>Pezizomycotina</taxon>
        <taxon>Eurotiomycetes</taxon>
        <taxon>Eurotiomycetidae</taxon>
        <taxon>Eurotiales</taxon>
        <taxon>Aspergillaceae</taxon>
        <taxon>Aspergillus</taxon>
    </lineage>
</organism>
<dbReference type="HAMAP" id="MF_03184">
    <property type="entry name" value="Phosphofructokinase_I_E"/>
    <property type="match status" value="1"/>
</dbReference>
<dbReference type="PANTHER" id="PTHR13697:SF4">
    <property type="entry name" value="ATP-DEPENDENT 6-PHOSPHOFRUCTOKINASE"/>
    <property type="match status" value="1"/>
</dbReference>
<dbReference type="InterPro" id="IPR009161">
    <property type="entry name" value="6-Pfructokinase_euk"/>
</dbReference>
<comment type="caution">
    <text evidence="14">Lacks conserved residue(s) required for the propagation of feature annotation.</text>
</comment>
<evidence type="ECO:0000256" key="9">
    <source>
        <dbReference type="ARBA" id="ARBA00022777"/>
    </source>
</evidence>
<dbReference type="STRING" id="109264.A0A1F8AD91"/>
<dbReference type="GO" id="GO:0030388">
    <property type="term" value="P:fructose 1,6-bisphosphate metabolic process"/>
    <property type="evidence" value="ECO:0007669"/>
    <property type="project" value="TreeGrafter"/>
</dbReference>
<proteinExistence type="inferred from homology"/>
<dbReference type="InterPro" id="IPR022953">
    <property type="entry name" value="ATP_PFK"/>
</dbReference>
<keyword evidence="5 14" id="KW-0021">Allosteric enzyme</keyword>
<comment type="cofactor">
    <cofactor evidence="1 14">
        <name>Mg(2+)</name>
        <dbReference type="ChEBI" id="CHEBI:18420"/>
    </cofactor>
</comment>
<name>A0A1F8AD91_9EURO</name>
<dbReference type="PANTHER" id="PTHR13697">
    <property type="entry name" value="PHOSPHOFRUCTOKINASE"/>
    <property type="match status" value="1"/>
</dbReference>
<comment type="function">
    <text evidence="14">Catalyzes the phosphorylation of D-fructose 6-phosphate to fructose 1,6-bisphosphate by ATP, the first committing step of glycolysis.</text>
</comment>
<keyword evidence="18" id="KW-1185">Reference proteome</keyword>
<dbReference type="SUPFAM" id="SSF53784">
    <property type="entry name" value="Phosphofructokinase"/>
    <property type="match status" value="2"/>
</dbReference>
<dbReference type="FunFam" id="3.40.50.460:FF:000008">
    <property type="entry name" value="ATP-dependent 6-phosphofructokinase"/>
    <property type="match status" value="1"/>
</dbReference>
<evidence type="ECO:0000259" key="16">
    <source>
        <dbReference type="Pfam" id="PF00365"/>
    </source>
</evidence>
<keyword evidence="9 14" id="KW-0418">Kinase</keyword>
<evidence type="ECO:0000256" key="2">
    <source>
        <dbReference type="ARBA" id="ARBA00004496"/>
    </source>
</evidence>
<feature type="binding site" evidence="14">
    <location>
        <position position="25"/>
    </location>
    <ligand>
        <name>ATP</name>
        <dbReference type="ChEBI" id="CHEBI:30616"/>
    </ligand>
</feature>
<evidence type="ECO:0000256" key="5">
    <source>
        <dbReference type="ARBA" id="ARBA00022533"/>
    </source>
</evidence>
<keyword evidence="7 14" id="KW-0479">Metal-binding</keyword>
<keyword evidence="11 14" id="KW-0460">Magnesium</keyword>
<sequence length="777" mass="84791">MTNSILDSYSSRRKPRRIGILTSGGDAPGMNGAIRAVVRTAIQNGCEAWAIHEGYEGLIQGGSMMHPLYWEDVRGFLSRGGTLIGSVRCDRFREREGRLQAARNMVLFGIDALVICGGDGSLTGADLFRSEWSELLNELVSTGVLTVAQVAPHQNLNIVGLLGSIDNDFSGTDATIGCYSALTRICEAVDAVFDTASSHRRGFVVEVMGRHCGWLALMAAIATGADWLFIPERPPRDGWEDDMCSIITKNRNRGKRRTIVILAEGAQDSNLDRISSAAVKDVLSKRLGLDTRVTVLGHIQRGGSPCAYDRWLSTLQGIHAVKAVLSMTPDSPSPVVIIQENRIKTSSLAETVALTKEANASMHAKEFEKAATLRDPEFMEYHSAYRHLNTSDHPKMVLPEDKITAHADCHHSRRAPAAGMNPATRAVVAYCLTRGHTPIAIHNGFPGLCRHHDDTPGSVREMHWLESGDWINDGGSDIGTNAGLPLDDIKTTAQCFERYKFDALFVIGGFEAFTAVSQLRKAREQYPAFRIPLVLLPASMSNNVPGTEYSLGSDTSLNTLVYFCDVVRQSASSSGHSVFVVEAQGAEYQATAAALAAGAMTVYTPDRGITLQSLSNDIEYLRKQFLKDHGANRSGKLIIRNDQTSTIYSTTEIANIIKHEAKNRFDAQGVVPGHFQQGGKVSPIDRIRAFRLAVKCMEHLETFAGQSPDEITNDENSATVISIKQSRILLLPMGGPTGVEATDTDWKRQRPKTQNWLEIQEAVDSLSGRSSVCAIPN</sequence>
<keyword evidence="10 14" id="KW-0067">ATP-binding</keyword>
<dbReference type="AlphaFoldDB" id="A0A1F8AD91"/>
<feature type="active site" description="Proton acceptor" evidence="14">
    <location>
        <position position="166"/>
    </location>
</feature>
<dbReference type="GO" id="GO:0048029">
    <property type="term" value="F:monosaccharide binding"/>
    <property type="evidence" value="ECO:0007669"/>
    <property type="project" value="TreeGrafter"/>
</dbReference>
<dbReference type="GeneID" id="34445310"/>
<feature type="binding site" description="in other chain" evidence="14">
    <location>
        <begin position="539"/>
        <end position="543"/>
    </location>
    <ligand>
        <name>beta-D-fructose 2,6-bisphosphate</name>
        <dbReference type="ChEBI" id="CHEBI:58579"/>
        <note>allosteric activator; ligand shared between dimeric partners</note>
    </ligand>
</feature>
<keyword evidence="8 14" id="KW-0547">Nucleotide-binding</keyword>
<evidence type="ECO:0000256" key="7">
    <source>
        <dbReference type="ARBA" id="ARBA00022723"/>
    </source>
</evidence>
<feature type="binding site" description="in other chain" evidence="14">
    <location>
        <begin position="164"/>
        <end position="166"/>
    </location>
    <ligand>
        <name>substrate</name>
        <note>ligand shared between dimeric partners</note>
    </ligand>
</feature>
<evidence type="ECO:0000256" key="13">
    <source>
        <dbReference type="ARBA" id="ARBA00048070"/>
    </source>
</evidence>
<dbReference type="Gene3D" id="3.40.50.460">
    <property type="entry name" value="Phosphofructokinase domain"/>
    <property type="match status" value="2"/>
</dbReference>
<evidence type="ECO:0000313" key="18">
    <source>
        <dbReference type="Proteomes" id="UP000179179"/>
    </source>
</evidence>
<feature type="domain" description="Phosphofructokinase" evidence="16">
    <location>
        <begin position="17"/>
        <end position="324"/>
    </location>
</feature>
<comment type="caution">
    <text evidence="17">The sequence shown here is derived from an EMBL/GenBank/DDBJ whole genome shotgun (WGS) entry which is preliminary data.</text>
</comment>
<evidence type="ECO:0000256" key="10">
    <source>
        <dbReference type="ARBA" id="ARBA00022840"/>
    </source>
</evidence>
<feature type="region of interest" description="N-terminal catalytic PFK domain 1" evidence="14">
    <location>
        <begin position="1"/>
        <end position="390"/>
    </location>
</feature>
<dbReference type="NCBIfam" id="TIGR02478">
    <property type="entry name" value="6PF1K_euk"/>
    <property type="match status" value="1"/>
</dbReference>
<dbReference type="GO" id="GO:0042802">
    <property type="term" value="F:identical protein binding"/>
    <property type="evidence" value="ECO:0007669"/>
    <property type="project" value="TreeGrafter"/>
</dbReference>